<dbReference type="Pfam" id="PF00042">
    <property type="entry name" value="Globin"/>
    <property type="match status" value="1"/>
</dbReference>
<feature type="region of interest" description="Disordered" evidence="1">
    <location>
        <begin position="34"/>
        <end position="61"/>
    </location>
</feature>
<evidence type="ECO:0000313" key="3">
    <source>
        <dbReference type="EMBL" id="ORE20378.1"/>
    </source>
</evidence>
<organism evidence="3 4">
    <name type="scientific">Rhizopus microsporus</name>
    <dbReference type="NCBI Taxonomy" id="58291"/>
    <lineage>
        <taxon>Eukaryota</taxon>
        <taxon>Fungi</taxon>
        <taxon>Fungi incertae sedis</taxon>
        <taxon>Mucoromycota</taxon>
        <taxon>Mucoromycotina</taxon>
        <taxon>Mucoromycetes</taxon>
        <taxon>Mucorales</taxon>
        <taxon>Mucorineae</taxon>
        <taxon>Rhizopodaceae</taxon>
        <taxon>Rhizopus</taxon>
    </lineage>
</organism>
<dbReference type="PROSITE" id="PS01033">
    <property type="entry name" value="GLOBIN"/>
    <property type="match status" value="1"/>
</dbReference>
<dbReference type="CDD" id="cd01040">
    <property type="entry name" value="Mb-like"/>
    <property type="match status" value="1"/>
</dbReference>
<dbReference type="InterPro" id="IPR009050">
    <property type="entry name" value="Globin-like_sf"/>
</dbReference>
<dbReference type="GO" id="GO:0071949">
    <property type="term" value="F:FAD binding"/>
    <property type="evidence" value="ECO:0007669"/>
    <property type="project" value="TreeGrafter"/>
</dbReference>
<proteinExistence type="predicted"/>
<dbReference type="GO" id="GO:0019825">
    <property type="term" value="F:oxygen binding"/>
    <property type="evidence" value="ECO:0007669"/>
    <property type="project" value="InterPro"/>
</dbReference>
<dbReference type="PANTHER" id="PTHR43396:SF6">
    <property type="entry name" value="ABL201WP"/>
    <property type="match status" value="1"/>
</dbReference>
<sequence length="246" mass="27458">MASCPMTSTNSTKQSAISSALASSNHTLRKFFNRFPQSSRSSTATPSISSSESSFENAPSQTEIDIIRTSWELVSQKRVDSDDKTISPSHAFGLAFYAALFELCPEAEPLFHNVFQQAKALTGMIAFIARAPKLTKQKRGTIMDMNKKKVEEEDPEWLALQMKELGARHYFYKIKPEYFDHVGPAFVTALKNRLGEEYTDEMGEAWAKATAYVAYNMTLGFESQQAWVEGTTVSTSKAKKQACTIM</sequence>
<dbReference type="GO" id="GO:0046210">
    <property type="term" value="P:nitric oxide catabolic process"/>
    <property type="evidence" value="ECO:0007669"/>
    <property type="project" value="TreeGrafter"/>
</dbReference>
<protein>
    <submittedName>
        <fullName evidence="3">Globin-like protein</fullName>
    </submittedName>
</protein>
<feature type="domain" description="Globin" evidence="2">
    <location>
        <begin position="58"/>
        <end position="222"/>
    </location>
</feature>
<dbReference type="GO" id="GO:0008941">
    <property type="term" value="F:nitric oxide dioxygenase NAD(P)H activity"/>
    <property type="evidence" value="ECO:0007669"/>
    <property type="project" value="TreeGrafter"/>
</dbReference>
<dbReference type="SUPFAM" id="SSF46458">
    <property type="entry name" value="Globin-like"/>
    <property type="match status" value="1"/>
</dbReference>
<dbReference type="AlphaFoldDB" id="A0A1X0S8C0"/>
<feature type="region of interest" description="Disordered" evidence="1">
    <location>
        <begin position="1"/>
        <end position="20"/>
    </location>
</feature>
<reference evidence="3 4" key="1">
    <citation type="journal article" date="2016" name="Proc. Natl. Acad. Sci. U.S.A.">
        <title>Lipid metabolic changes in an early divergent fungus govern the establishment of a mutualistic symbiosis with endobacteria.</title>
        <authorList>
            <person name="Lastovetsky O.A."/>
            <person name="Gaspar M.L."/>
            <person name="Mondo S.J."/>
            <person name="LaButti K.M."/>
            <person name="Sandor L."/>
            <person name="Grigoriev I.V."/>
            <person name="Henry S.A."/>
            <person name="Pawlowska T.E."/>
        </authorList>
    </citation>
    <scope>NUCLEOTIDE SEQUENCE [LARGE SCALE GENOMIC DNA]</scope>
    <source>
        <strain evidence="3 4">ATCC 11559</strain>
    </source>
</reference>
<dbReference type="InterPro" id="IPR000971">
    <property type="entry name" value="Globin"/>
</dbReference>
<dbReference type="GO" id="GO:0020037">
    <property type="term" value="F:heme binding"/>
    <property type="evidence" value="ECO:0007669"/>
    <property type="project" value="InterPro"/>
</dbReference>
<dbReference type="GO" id="GO:0071500">
    <property type="term" value="P:cellular response to nitrosative stress"/>
    <property type="evidence" value="ECO:0007669"/>
    <property type="project" value="TreeGrafter"/>
</dbReference>
<evidence type="ECO:0000259" key="2">
    <source>
        <dbReference type="PROSITE" id="PS01033"/>
    </source>
</evidence>
<gene>
    <name evidence="3" type="ORF">BCV71DRAFT_254278</name>
</gene>
<dbReference type="VEuPathDB" id="FungiDB:BCV72DRAFT_219379"/>
<evidence type="ECO:0000313" key="4">
    <source>
        <dbReference type="Proteomes" id="UP000242381"/>
    </source>
</evidence>
<dbReference type="InterPro" id="IPR044399">
    <property type="entry name" value="Mb-like_M"/>
</dbReference>
<dbReference type="InterPro" id="IPR012292">
    <property type="entry name" value="Globin/Proto"/>
</dbReference>
<dbReference type="Gene3D" id="1.10.490.10">
    <property type="entry name" value="Globins"/>
    <property type="match status" value="1"/>
</dbReference>
<dbReference type="PANTHER" id="PTHR43396">
    <property type="entry name" value="FLAVOHEMOPROTEIN"/>
    <property type="match status" value="1"/>
</dbReference>
<evidence type="ECO:0000256" key="1">
    <source>
        <dbReference type="SAM" id="MobiDB-lite"/>
    </source>
</evidence>
<feature type="compositionally biased region" description="Low complexity" evidence="1">
    <location>
        <begin position="38"/>
        <end position="60"/>
    </location>
</feature>
<dbReference type="OMA" id="KFFNRFP"/>
<dbReference type="Proteomes" id="UP000242381">
    <property type="component" value="Unassembled WGS sequence"/>
</dbReference>
<accession>A0A1X0S8C0</accession>
<name>A0A1X0S8C0_RHIZD</name>
<dbReference type="EMBL" id="KV921295">
    <property type="protein sequence ID" value="ORE20378.1"/>
    <property type="molecule type" value="Genomic_DNA"/>
</dbReference>